<dbReference type="EMBL" id="QFOI01000535">
    <property type="protein sequence ID" value="PZP41217.1"/>
    <property type="molecule type" value="Genomic_DNA"/>
</dbReference>
<evidence type="ECO:0000313" key="4">
    <source>
        <dbReference type="Proteomes" id="UP000249645"/>
    </source>
</evidence>
<sequence>DDGKVDASTRKKLIETHYAPLKEGVNEGFHKEIVKVEYGTPNYEFLKQLQTNAACFAAFKAHAQINEMTALVTDENGKVRSKAEFKQKAWELDANYRGAHLDVEYDTCVRNARSAAQWQKAQSTKHLYPNIKYGRSKSAHPRHQHEAYYGLIRPIDDPIWSTILPINAWGCKCPWSVTDEDVTDIPSNLPAPDPAFAFNPGKTGQVFDLEKSDYIKSVSPKDQPKLIKEAKSIVDNEFAESAPYVSVYTSKATGCEVMAHPMAIVQNGDYKEALNAARDLANSKVAPKSIKILPKVEDIGLREKLLPKVKDGKNPDYAIDNEYADLKTISASGKKSIMSALDAARQQGNAAVLEVKEISLLSENDVIDQIGKKFNFPEMKDFGDVWVNYKGKWLKNPQKQNKPE</sequence>
<evidence type="ECO:0000313" key="3">
    <source>
        <dbReference type="EMBL" id="PZP41217.1"/>
    </source>
</evidence>
<dbReference type="Gene3D" id="3.40.1350.120">
    <property type="match status" value="1"/>
</dbReference>
<dbReference type="Proteomes" id="UP000249645">
    <property type="component" value="Unassembled WGS sequence"/>
</dbReference>
<dbReference type="AlphaFoldDB" id="A0A2W5EI20"/>
<proteinExistence type="predicted"/>
<dbReference type="Pfam" id="PF18451">
    <property type="entry name" value="CdiA_C"/>
    <property type="match status" value="1"/>
</dbReference>
<evidence type="ECO:0008006" key="5">
    <source>
        <dbReference type="Google" id="ProtNLM"/>
    </source>
</evidence>
<protein>
    <recommendedName>
        <fullName evidence="5">Phage head morphogenesis domain-containing protein</fullName>
    </recommendedName>
</protein>
<dbReference type="Pfam" id="PF04233">
    <property type="entry name" value="Phage_Mu_F"/>
    <property type="match status" value="1"/>
</dbReference>
<feature type="non-terminal residue" evidence="3">
    <location>
        <position position="1"/>
    </location>
</feature>
<accession>A0A2W5EI20</accession>
<name>A0A2W5EI20_9SPHI</name>
<evidence type="ECO:0000259" key="1">
    <source>
        <dbReference type="Pfam" id="PF04233"/>
    </source>
</evidence>
<evidence type="ECO:0000259" key="2">
    <source>
        <dbReference type="Pfam" id="PF18451"/>
    </source>
</evidence>
<reference evidence="3 4" key="1">
    <citation type="submission" date="2017-11" db="EMBL/GenBank/DDBJ databases">
        <title>Infants hospitalized years apart are colonized by the same room-sourced microbial strains.</title>
        <authorList>
            <person name="Brooks B."/>
            <person name="Olm M.R."/>
            <person name="Firek B.A."/>
            <person name="Baker R."/>
            <person name="Thomas B.C."/>
            <person name="Morowitz M.J."/>
            <person name="Banfield J.F."/>
        </authorList>
    </citation>
    <scope>NUCLEOTIDE SEQUENCE [LARGE SCALE GENOMIC DNA]</scope>
    <source>
        <strain evidence="3">S2_009_000_R2_76</strain>
    </source>
</reference>
<comment type="caution">
    <text evidence="3">The sequence shown here is derived from an EMBL/GenBank/DDBJ whole genome shotgun (WGS) entry which is preliminary data.</text>
</comment>
<feature type="domain" description="Phage head morphogenesis" evidence="1">
    <location>
        <begin position="97"/>
        <end position="173"/>
    </location>
</feature>
<gene>
    <name evidence="3" type="ORF">DI598_18485</name>
</gene>
<dbReference type="InterPro" id="IPR040559">
    <property type="entry name" value="CdiA_C"/>
</dbReference>
<organism evidence="3 4">
    <name type="scientific">Pseudopedobacter saltans</name>
    <dbReference type="NCBI Taxonomy" id="151895"/>
    <lineage>
        <taxon>Bacteria</taxon>
        <taxon>Pseudomonadati</taxon>
        <taxon>Bacteroidota</taxon>
        <taxon>Sphingobacteriia</taxon>
        <taxon>Sphingobacteriales</taxon>
        <taxon>Sphingobacteriaceae</taxon>
        <taxon>Pseudopedobacter</taxon>
    </lineage>
</organism>
<dbReference type="InterPro" id="IPR006528">
    <property type="entry name" value="Phage_head_morphogenesis_dom"/>
</dbReference>
<feature type="domain" description="tRNA nuclease CdiA C-terminal" evidence="2">
    <location>
        <begin position="313"/>
        <end position="386"/>
    </location>
</feature>